<feature type="transmembrane region" description="Helical" evidence="8">
    <location>
        <begin position="238"/>
        <end position="258"/>
    </location>
</feature>
<evidence type="ECO:0000256" key="7">
    <source>
        <dbReference type="ARBA" id="ARBA00038459"/>
    </source>
</evidence>
<dbReference type="CDD" id="cd17323">
    <property type="entry name" value="MFS_Tpo1_MDR_like"/>
    <property type="match status" value="1"/>
</dbReference>
<keyword evidence="4 8" id="KW-0812">Transmembrane</keyword>
<sequence length="521" mass="57465">MTITDTSAKGSETSIPEKLEEAIGLEGQQIDVHQNGPTAKPTIAASGDRALVLMDLDAGLVGWESDDDPENPQNWSFAKKWTLMLWVILMCTFSPMSSSMAAPGTSLTLEEFNLTSRTIGALMISVFILGYAVGPLFLAPLSELYGRAPIVNLSCAFFNAFMLGCSFAPNMPSLIIMRLLAGIGGSAVMTICSAVIGDAFRVHERAAVSCIVIGTPSLAPVIGPIAGGFTSHYLGWRWAYWVLIMASVPVNILMFFLMDESNHPTILQRKTKRLRKELGRDDLRSQLESPLPPREILARSIVRPMKFLFQSPIAFLVSLYVSVVYGTLYLLFTSIPDVFQNTYGFEIQYTGLAYIGLGLGMFIALGFIMKYNDRIVVRLRDQNNGIFEPEYRLSTTLYYAPFMPISLLLYGWTAHYQIHYLVPCFSLILYGFGISGIFVPCQTYMVDAFLSTAASAVAALVCLRSIFGAFLPLVGPLVYEKLGLGWGNTVLAAVTLVVTPVPWGFMRWGGYVRKRWVVDVE</sequence>
<keyword evidence="5 8" id="KW-1133">Transmembrane helix</keyword>
<keyword evidence="11" id="KW-1185">Reference proteome</keyword>
<comment type="subcellular location">
    <subcellularLocation>
        <location evidence="1">Cell membrane</location>
        <topology evidence="1">Multi-pass membrane protein</topology>
    </subcellularLocation>
</comment>
<feature type="transmembrane region" description="Helical" evidence="8">
    <location>
        <begin position="483"/>
        <end position="505"/>
    </location>
</feature>
<dbReference type="OrthoDB" id="5296287at2759"/>
<name>A0A6A6VH44_9PLEO</name>
<evidence type="ECO:0000259" key="9">
    <source>
        <dbReference type="PROSITE" id="PS50850"/>
    </source>
</evidence>
<evidence type="ECO:0000256" key="6">
    <source>
        <dbReference type="ARBA" id="ARBA00023136"/>
    </source>
</evidence>
<dbReference type="GO" id="GO:0022857">
    <property type="term" value="F:transmembrane transporter activity"/>
    <property type="evidence" value="ECO:0007669"/>
    <property type="project" value="InterPro"/>
</dbReference>
<dbReference type="GO" id="GO:0005886">
    <property type="term" value="C:plasma membrane"/>
    <property type="evidence" value="ECO:0007669"/>
    <property type="project" value="UniProtKB-SubCell"/>
</dbReference>
<keyword evidence="3" id="KW-1003">Cell membrane</keyword>
<reference evidence="10" key="1">
    <citation type="journal article" date="2020" name="Stud. Mycol.">
        <title>101 Dothideomycetes genomes: a test case for predicting lifestyles and emergence of pathogens.</title>
        <authorList>
            <person name="Haridas S."/>
            <person name="Albert R."/>
            <person name="Binder M."/>
            <person name="Bloem J."/>
            <person name="Labutti K."/>
            <person name="Salamov A."/>
            <person name="Andreopoulos B."/>
            <person name="Baker S."/>
            <person name="Barry K."/>
            <person name="Bills G."/>
            <person name="Bluhm B."/>
            <person name="Cannon C."/>
            <person name="Castanera R."/>
            <person name="Culley D."/>
            <person name="Daum C."/>
            <person name="Ezra D."/>
            <person name="Gonzalez J."/>
            <person name="Henrissat B."/>
            <person name="Kuo A."/>
            <person name="Liang C."/>
            <person name="Lipzen A."/>
            <person name="Lutzoni F."/>
            <person name="Magnuson J."/>
            <person name="Mondo S."/>
            <person name="Nolan M."/>
            <person name="Ohm R."/>
            <person name="Pangilinan J."/>
            <person name="Park H.-J."/>
            <person name="Ramirez L."/>
            <person name="Alfaro M."/>
            <person name="Sun H."/>
            <person name="Tritt A."/>
            <person name="Yoshinaga Y."/>
            <person name="Zwiers L.-H."/>
            <person name="Turgeon B."/>
            <person name="Goodwin S."/>
            <person name="Spatafora J."/>
            <person name="Crous P."/>
            <person name="Grigoriev I."/>
        </authorList>
    </citation>
    <scope>NUCLEOTIDE SEQUENCE</scope>
    <source>
        <strain evidence="10">CBS 119925</strain>
    </source>
</reference>
<dbReference type="PANTHER" id="PTHR23502">
    <property type="entry name" value="MAJOR FACILITATOR SUPERFAMILY"/>
    <property type="match status" value="1"/>
</dbReference>
<protein>
    <submittedName>
        <fullName evidence="10">Putative MFS multidrug transporter</fullName>
    </submittedName>
</protein>
<feature type="transmembrane region" description="Helical" evidence="8">
    <location>
        <begin position="175"/>
        <end position="196"/>
    </location>
</feature>
<dbReference type="Gene3D" id="1.20.1250.20">
    <property type="entry name" value="MFS general substrate transporter like domains"/>
    <property type="match status" value="1"/>
</dbReference>
<feature type="transmembrane region" description="Helical" evidence="8">
    <location>
        <begin position="208"/>
        <end position="226"/>
    </location>
</feature>
<evidence type="ECO:0000256" key="2">
    <source>
        <dbReference type="ARBA" id="ARBA00022448"/>
    </source>
</evidence>
<feature type="transmembrane region" description="Helical" evidence="8">
    <location>
        <begin position="150"/>
        <end position="169"/>
    </location>
</feature>
<dbReference type="InterPro" id="IPR036259">
    <property type="entry name" value="MFS_trans_sf"/>
</dbReference>
<accession>A0A6A6VH44</accession>
<dbReference type="PROSITE" id="PS50850">
    <property type="entry name" value="MFS"/>
    <property type="match status" value="1"/>
</dbReference>
<comment type="similarity">
    <text evidence="7">Belongs to the major facilitator superfamily. DHA1 family. Polyamines/proton antiporter (TC 2.A.1.2.16) subfamily.</text>
</comment>
<gene>
    <name evidence="10" type="ORF">M011DRAFT_525048</name>
</gene>
<organism evidence="10 11">
    <name type="scientific">Sporormia fimetaria CBS 119925</name>
    <dbReference type="NCBI Taxonomy" id="1340428"/>
    <lineage>
        <taxon>Eukaryota</taxon>
        <taxon>Fungi</taxon>
        <taxon>Dikarya</taxon>
        <taxon>Ascomycota</taxon>
        <taxon>Pezizomycotina</taxon>
        <taxon>Dothideomycetes</taxon>
        <taxon>Pleosporomycetidae</taxon>
        <taxon>Pleosporales</taxon>
        <taxon>Sporormiaceae</taxon>
        <taxon>Sporormia</taxon>
    </lineage>
</organism>
<evidence type="ECO:0000313" key="11">
    <source>
        <dbReference type="Proteomes" id="UP000799440"/>
    </source>
</evidence>
<dbReference type="FunFam" id="1.20.1250.20:FF:000011">
    <property type="entry name" value="MFS multidrug transporter, putative"/>
    <property type="match status" value="1"/>
</dbReference>
<dbReference type="SUPFAM" id="SSF103473">
    <property type="entry name" value="MFS general substrate transporter"/>
    <property type="match status" value="1"/>
</dbReference>
<dbReference type="Proteomes" id="UP000799440">
    <property type="component" value="Unassembled WGS sequence"/>
</dbReference>
<evidence type="ECO:0000256" key="4">
    <source>
        <dbReference type="ARBA" id="ARBA00022692"/>
    </source>
</evidence>
<feature type="transmembrane region" description="Helical" evidence="8">
    <location>
        <begin position="393"/>
        <end position="412"/>
    </location>
</feature>
<dbReference type="AlphaFoldDB" id="A0A6A6VH44"/>
<dbReference type="PANTHER" id="PTHR23502:SF186">
    <property type="entry name" value="MAJOR FACILITATOR SUPERFAMILY (MFS) PROFILE DOMAIN-CONTAINING PROTEIN"/>
    <property type="match status" value="1"/>
</dbReference>
<feature type="transmembrane region" description="Helical" evidence="8">
    <location>
        <begin position="352"/>
        <end position="372"/>
    </location>
</feature>
<dbReference type="EMBL" id="MU006567">
    <property type="protein sequence ID" value="KAF2749116.1"/>
    <property type="molecule type" value="Genomic_DNA"/>
</dbReference>
<evidence type="ECO:0000256" key="8">
    <source>
        <dbReference type="SAM" id="Phobius"/>
    </source>
</evidence>
<evidence type="ECO:0000313" key="10">
    <source>
        <dbReference type="EMBL" id="KAF2749116.1"/>
    </source>
</evidence>
<dbReference type="InterPro" id="IPR020846">
    <property type="entry name" value="MFS_dom"/>
</dbReference>
<feature type="transmembrane region" description="Helical" evidence="8">
    <location>
        <begin position="418"/>
        <end position="441"/>
    </location>
</feature>
<dbReference type="Pfam" id="PF07690">
    <property type="entry name" value="MFS_1"/>
    <property type="match status" value="1"/>
</dbReference>
<feature type="transmembrane region" description="Helical" evidence="8">
    <location>
        <begin position="313"/>
        <end position="332"/>
    </location>
</feature>
<evidence type="ECO:0000256" key="3">
    <source>
        <dbReference type="ARBA" id="ARBA00022475"/>
    </source>
</evidence>
<feature type="transmembrane region" description="Helical" evidence="8">
    <location>
        <begin position="448"/>
        <end position="471"/>
    </location>
</feature>
<proteinExistence type="inferred from homology"/>
<feature type="transmembrane region" description="Helical" evidence="8">
    <location>
        <begin position="118"/>
        <end position="138"/>
    </location>
</feature>
<keyword evidence="2" id="KW-0813">Transport</keyword>
<evidence type="ECO:0000256" key="5">
    <source>
        <dbReference type="ARBA" id="ARBA00022989"/>
    </source>
</evidence>
<feature type="transmembrane region" description="Helical" evidence="8">
    <location>
        <begin position="81"/>
        <end position="98"/>
    </location>
</feature>
<feature type="domain" description="Major facilitator superfamily (MFS) profile" evidence="9">
    <location>
        <begin position="83"/>
        <end position="511"/>
    </location>
</feature>
<evidence type="ECO:0000256" key="1">
    <source>
        <dbReference type="ARBA" id="ARBA00004651"/>
    </source>
</evidence>
<keyword evidence="6 8" id="KW-0472">Membrane</keyword>
<dbReference type="InterPro" id="IPR011701">
    <property type="entry name" value="MFS"/>
</dbReference>